<feature type="transmembrane region" description="Helical" evidence="1">
    <location>
        <begin position="24"/>
        <end position="44"/>
    </location>
</feature>
<keyword evidence="1" id="KW-0812">Transmembrane</keyword>
<feature type="transmembrane region" description="Helical" evidence="1">
    <location>
        <begin position="65"/>
        <end position="87"/>
    </location>
</feature>
<evidence type="ECO:0000256" key="1">
    <source>
        <dbReference type="SAM" id="Phobius"/>
    </source>
</evidence>
<keyword evidence="1" id="KW-0472">Membrane</keyword>
<feature type="transmembrane region" description="Helical" evidence="1">
    <location>
        <begin position="189"/>
        <end position="209"/>
    </location>
</feature>
<protein>
    <submittedName>
        <fullName evidence="2">Uncharacterized protein</fullName>
    </submittedName>
</protein>
<feature type="transmembrane region" description="Helical" evidence="1">
    <location>
        <begin position="165"/>
        <end position="183"/>
    </location>
</feature>
<dbReference type="AlphaFoldDB" id="A0A0F8Z395"/>
<reference evidence="2" key="1">
    <citation type="journal article" date="2015" name="Nature">
        <title>Complex archaea that bridge the gap between prokaryotes and eukaryotes.</title>
        <authorList>
            <person name="Spang A."/>
            <person name="Saw J.H."/>
            <person name="Jorgensen S.L."/>
            <person name="Zaremba-Niedzwiedzka K."/>
            <person name="Martijn J."/>
            <person name="Lind A.E."/>
            <person name="van Eijk R."/>
            <person name="Schleper C."/>
            <person name="Guy L."/>
            <person name="Ettema T.J."/>
        </authorList>
    </citation>
    <scope>NUCLEOTIDE SEQUENCE</scope>
</reference>
<evidence type="ECO:0000313" key="2">
    <source>
        <dbReference type="EMBL" id="KKK60884.1"/>
    </source>
</evidence>
<organism evidence="2">
    <name type="scientific">marine sediment metagenome</name>
    <dbReference type="NCBI Taxonomy" id="412755"/>
    <lineage>
        <taxon>unclassified sequences</taxon>
        <taxon>metagenomes</taxon>
        <taxon>ecological metagenomes</taxon>
    </lineage>
</organism>
<sequence>MIAESIIEMFTGVFTHMKFMGNELWRWMLLFGVLLGSLIVGRIVSFFLANHAKRLKEAGGKEMAAAFLSSLAGPIALLALACGLYLAGTFMKLSFVIIEQVNGKEVHVTKDLTMHWLNICKTLSVLTAGWFIFKLVDVVEVVLLKWTSKTETALDDQLVPLVRKALRIFVVIIVGLFIAQNIFKWNIGSLVAGLGIGGLAMALAAKDALSNL</sequence>
<dbReference type="GO" id="GO:0016020">
    <property type="term" value="C:membrane"/>
    <property type="evidence" value="ECO:0007669"/>
    <property type="project" value="InterPro"/>
</dbReference>
<dbReference type="EMBL" id="LAZR01062750">
    <property type="protein sequence ID" value="KKK60884.1"/>
    <property type="molecule type" value="Genomic_DNA"/>
</dbReference>
<dbReference type="Gene3D" id="1.10.287.1260">
    <property type="match status" value="1"/>
</dbReference>
<keyword evidence="1" id="KW-1133">Transmembrane helix</keyword>
<comment type="caution">
    <text evidence="2">The sequence shown here is derived from an EMBL/GenBank/DDBJ whole genome shotgun (WGS) entry which is preliminary data.</text>
</comment>
<gene>
    <name evidence="2" type="ORF">LCGC14_3019890</name>
</gene>
<dbReference type="SUPFAM" id="SSF82861">
    <property type="entry name" value="Mechanosensitive channel protein MscS (YggB), transmembrane region"/>
    <property type="match status" value="1"/>
</dbReference>
<feature type="non-terminal residue" evidence="2">
    <location>
        <position position="212"/>
    </location>
</feature>
<name>A0A0F8Z395_9ZZZZ</name>
<proteinExistence type="predicted"/>
<feature type="transmembrane region" description="Helical" evidence="1">
    <location>
        <begin position="123"/>
        <end position="144"/>
    </location>
</feature>
<accession>A0A0F8Z395</accession>
<dbReference type="InterPro" id="IPR011014">
    <property type="entry name" value="MscS_channel_TM-2"/>
</dbReference>